<dbReference type="OrthoDB" id="60273at2157"/>
<reference evidence="2 3" key="2">
    <citation type="journal article" date="2016" name="Int. J. Syst. Evol. Microbiol.">
        <title>Pyrococcus kukulkanii sp. nov., a hyperthermophilic, piezophilic archaeon isolated from a deep-sea hydrothermal vent.</title>
        <authorList>
            <person name="Callac N."/>
            <person name="Oger P."/>
            <person name="Lesongeur F."/>
            <person name="Rattray J.E."/>
            <person name="Vannier P."/>
            <person name="Michoud G."/>
            <person name="Beauverger M."/>
            <person name="Gayet N."/>
            <person name="Rouxel O."/>
            <person name="Jebbar M."/>
            <person name="Godfroy A."/>
        </authorList>
    </citation>
    <scope>NUCLEOTIDE SEQUENCE [LARGE SCALE GENOMIC DNA]</scope>
    <source>
        <strain evidence="2 3">NCB100</strain>
    </source>
</reference>
<feature type="transmembrane region" description="Helical" evidence="1">
    <location>
        <begin position="136"/>
        <end position="155"/>
    </location>
</feature>
<feature type="transmembrane region" description="Helical" evidence="1">
    <location>
        <begin position="37"/>
        <end position="58"/>
    </location>
</feature>
<dbReference type="PATRIC" id="fig|1609559.3.peg.511"/>
<dbReference type="GeneID" id="28490669"/>
<dbReference type="RefSeq" id="WP_068320688.1">
    <property type="nucleotide sequence ID" value="NZ_CP010835.1"/>
</dbReference>
<dbReference type="EMBL" id="CP010835">
    <property type="protein sequence ID" value="AMM53483.1"/>
    <property type="molecule type" value="Genomic_DNA"/>
</dbReference>
<keyword evidence="1" id="KW-1133">Transmembrane helix</keyword>
<reference evidence="3" key="1">
    <citation type="submission" date="2015-02" db="EMBL/GenBank/DDBJ databases">
        <title>Pyrococcus kukulkanii sp. nov., a novel hyperthermophilic archaeon isolated from a deep-sea hydrothermal vent at the Guaymas Basin.</title>
        <authorList>
            <person name="Oger P.M."/>
            <person name="Callac N."/>
            <person name="Jebbar M."/>
            <person name="Godfroy A."/>
        </authorList>
    </citation>
    <scope>NUCLEOTIDE SEQUENCE [LARGE SCALE GENOMIC DNA]</scope>
    <source>
        <strain evidence="3">NCB100</strain>
    </source>
</reference>
<evidence type="ECO:0000313" key="3">
    <source>
        <dbReference type="Proteomes" id="UP000070587"/>
    </source>
</evidence>
<dbReference type="AlphaFoldDB" id="A0A127B7Y3"/>
<keyword evidence="1" id="KW-0472">Membrane</keyword>
<feature type="transmembrane region" description="Helical" evidence="1">
    <location>
        <begin position="111"/>
        <end position="129"/>
    </location>
</feature>
<keyword evidence="1" id="KW-0812">Transmembrane</keyword>
<accession>A0A127B7Y3</accession>
<dbReference type="KEGG" id="pyc:TQ32_02505"/>
<gene>
    <name evidence="2" type="ORF">TQ32_02505</name>
</gene>
<feature type="transmembrane region" description="Helical" evidence="1">
    <location>
        <begin position="12"/>
        <end position="31"/>
    </location>
</feature>
<protein>
    <submittedName>
        <fullName evidence="2">Uncharacterized protein</fullName>
    </submittedName>
</protein>
<sequence>MQVPKKLNNVNYLIKLVLVAFVGGFVLKWATGQNITINQYVEAIASTPIYVIIAIEILDKLSDKVDYEFLGFAYGSKFGINRVLMSLIIAGIGFAAVLYFMAGTITFTVEAYNTGVLLAAATYALYIVAPETGDDELILFLWLAATVATGGAYLSKAFSLPLAHLILLTR</sequence>
<evidence type="ECO:0000256" key="1">
    <source>
        <dbReference type="SAM" id="Phobius"/>
    </source>
</evidence>
<name>A0A127B7Y3_9EURY</name>
<dbReference type="Proteomes" id="UP000070587">
    <property type="component" value="Chromosome"/>
</dbReference>
<dbReference type="STRING" id="1609559.TQ32_02505"/>
<feature type="transmembrane region" description="Helical" evidence="1">
    <location>
        <begin position="79"/>
        <end position="105"/>
    </location>
</feature>
<proteinExistence type="predicted"/>
<evidence type="ECO:0000313" key="2">
    <source>
        <dbReference type="EMBL" id="AMM53483.1"/>
    </source>
</evidence>
<organism evidence="2 3">
    <name type="scientific">Pyrococcus kukulkanii</name>
    <dbReference type="NCBI Taxonomy" id="1609559"/>
    <lineage>
        <taxon>Archaea</taxon>
        <taxon>Methanobacteriati</taxon>
        <taxon>Methanobacteriota</taxon>
        <taxon>Thermococci</taxon>
        <taxon>Thermococcales</taxon>
        <taxon>Thermococcaceae</taxon>
        <taxon>Pyrococcus</taxon>
    </lineage>
</organism>